<keyword evidence="1" id="KW-0812">Transmembrane</keyword>
<protein>
    <recommendedName>
        <fullName evidence="3">Transmembrane protein</fullName>
    </recommendedName>
</protein>
<gene>
    <name evidence="2" type="ORF">LCPAC201_01930</name>
</gene>
<sequence length="69" mass="8269">MTILVGLLIFHIWAVVFLIMTGYLVYRIFQARRKRLISTFLDKPEEHKLLLIEKPNFLDYKTGFQNDHC</sequence>
<evidence type="ECO:0000313" key="2">
    <source>
        <dbReference type="EMBL" id="QBK90892.1"/>
    </source>
</evidence>
<evidence type="ECO:0008006" key="3">
    <source>
        <dbReference type="Google" id="ProtNLM"/>
    </source>
</evidence>
<keyword evidence="1" id="KW-1133">Transmembrane helix</keyword>
<feature type="transmembrane region" description="Helical" evidence="1">
    <location>
        <begin position="6"/>
        <end position="26"/>
    </location>
</feature>
<name>A0A481Z667_9VIRU</name>
<evidence type="ECO:0000256" key="1">
    <source>
        <dbReference type="SAM" id="Phobius"/>
    </source>
</evidence>
<organism evidence="2">
    <name type="scientific">Pithovirus LCPAC201</name>
    <dbReference type="NCBI Taxonomy" id="2506591"/>
    <lineage>
        <taxon>Viruses</taxon>
        <taxon>Pithoviruses</taxon>
    </lineage>
</organism>
<reference evidence="2" key="1">
    <citation type="journal article" date="2019" name="MBio">
        <title>Virus Genomes from Deep Sea Sediments Expand the Ocean Megavirome and Support Independent Origins of Viral Gigantism.</title>
        <authorList>
            <person name="Backstrom D."/>
            <person name="Yutin N."/>
            <person name="Jorgensen S.L."/>
            <person name="Dharamshi J."/>
            <person name="Homa F."/>
            <person name="Zaremba-Niedwiedzka K."/>
            <person name="Spang A."/>
            <person name="Wolf Y.I."/>
            <person name="Koonin E.V."/>
            <person name="Ettema T.J."/>
        </authorList>
    </citation>
    <scope>NUCLEOTIDE SEQUENCE</scope>
</reference>
<keyword evidence="1" id="KW-0472">Membrane</keyword>
<proteinExistence type="predicted"/>
<dbReference type="EMBL" id="MK500501">
    <property type="protein sequence ID" value="QBK90892.1"/>
    <property type="molecule type" value="Genomic_DNA"/>
</dbReference>
<accession>A0A481Z667</accession>